<keyword evidence="1" id="KW-1133">Transmembrane helix</keyword>
<reference evidence="2 3" key="1">
    <citation type="submission" date="2018-08" db="EMBL/GenBank/DDBJ databases">
        <title>Recombination of ecologically and evolutionarily significant loci maintains genetic cohesion in the Pseudomonas syringae species complex.</title>
        <authorList>
            <person name="Dillon M."/>
            <person name="Thakur S."/>
            <person name="Almeida R.N.D."/>
            <person name="Weir B.S."/>
            <person name="Guttman D.S."/>
        </authorList>
    </citation>
    <scope>NUCLEOTIDE SEQUENCE [LARGE SCALE GENOMIC DNA]</scope>
    <source>
        <strain evidence="2 3">ICMP 4092</strain>
    </source>
</reference>
<proteinExistence type="predicted"/>
<keyword evidence="1" id="KW-0472">Membrane</keyword>
<dbReference type="Proteomes" id="UP000268056">
    <property type="component" value="Unassembled WGS sequence"/>
</dbReference>
<evidence type="ECO:0000313" key="2">
    <source>
        <dbReference type="EMBL" id="RMO87174.1"/>
    </source>
</evidence>
<name>A0A3M3YZZ4_9PSED</name>
<keyword evidence="1" id="KW-0812">Transmembrane</keyword>
<dbReference type="EMBL" id="RBQC01000090">
    <property type="protein sequence ID" value="RMO87174.1"/>
    <property type="molecule type" value="Genomic_DNA"/>
</dbReference>
<organism evidence="2 3">
    <name type="scientific">Pseudomonas syringae pv. tagetis</name>
    <dbReference type="NCBI Taxonomy" id="129140"/>
    <lineage>
        <taxon>Bacteria</taxon>
        <taxon>Pseudomonadati</taxon>
        <taxon>Pseudomonadota</taxon>
        <taxon>Gammaproteobacteria</taxon>
        <taxon>Pseudomonadales</taxon>
        <taxon>Pseudomonadaceae</taxon>
        <taxon>Pseudomonas</taxon>
    </lineage>
</organism>
<feature type="transmembrane region" description="Helical" evidence="1">
    <location>
        <begin position="7"/>
        <end position="26"/>
    </location>
</feature>
<evidence type="ECO:0000313" key="3">
    <source>
        <dbReference type="Proteomes" id="UP000268056"/>
    </source>
</evidence>
<comment type="caution">
    <text evidence="2">The sequence shown here is derived from an EMBL/GenBank/DDBJ whole genome shotgun (WGS) entry which is preliminary data.</text>
</comment>
<gene>
    <name evidence="2" type="ORF">ALQ32_101118</name>
</gene>
<sequence>MYMYDNYHCLFALLQNLFWISLAIYLGESAPWLLPLEILLIGSRLRSLVCVSPTN</sequence>
<evidence type="ECO:0000256" key="1">
    <source>
        <dbReference type="SAM" id="Phobius"/>
    </source>
</evidence>
<accession>A0A3M3YZZ4</accession>
<protein>
    <submittedName>
        <fullName evidence="2">Fatty acid desaturase protein</fullName>
    </submittedName>
</protein>
<dbReference type="AlphaFoldDB" id="A0A3M3YZZ4"/>